<dbReference type="InterPro" id="IPR018490">
    <property type="entry name" value="cNMP-bd_dom_sf"/>
</dbReference>
<gene>
    <name evidence="23" type="ORF">WJX81_006189</name>
</gene>
<keyword evidence="5" id="KW-0723">Serine/threonine-protein kinase</keyword>
<dbReference type="InterPro" id="IPR017853">
    <property type="entry name" value="GH"/>
</dbReference>
<dbReference type="Proteomes" id="UP001445335">
    <property type="component" value="Unassembled WGS sequence"/>
</dbReference>
<dbReference type="Gene3D" id="3.30.200.20">
    <property type="entry name" value="Phosphorylase Kinase, domain 1"/>
    <property type="match status" value="1"/>
</dbReference>
<keyword evidence="12" id="KW-0460">Magnesium</keyword>
<comment type="similarity">
    <text evidence="2">Belongs to the glycosyl hydrolase 5 (cellulase A) family.</text>
</comment>
<evidence type="ECO:0000313" key="24">
    <source>
        <dbReference type="Proteomes" id="UP001445335"/>
    </source>
</evidence>
<evidence type="ECO:0000256" key="13">
    <source>
        <dbReference type="ARBA" id="ARBA00022992"/>
    </source>
</evidence>
<dbReference type="GO" id="GO:0004553">
    <property type="term" value="F:hydrolase activity, hydrolyzing O-glycosyl compounds"/>
    <property type="evidence" value="ECO:0007669"/>
    <property type="project" value="InterPro"/>
</dbReference>
<dbReference type="PROSITE" id="PS50011">
    <property type="entry name" value="PROTEIN_KINASE_DOM"/>
    <property type="match status" value="1"/>
</dbReference>
<feature type="domain" description="Protein kinase" evidence="20">
    <location>
        <begin position="627"/>
        <end position="884"/>
    </location>
</feature>
<dbReference type="Pfam" id="PF00150">
    <property type="entry name" value="Cellulase"/>
    <property type="match status" value="1"/>
</dbReference>
<dbReference type="PROSITE" id="PS51285">
    <property type="entry name" value="AGC_KINASE_CTER"/>
    <property type="match status" value="1"/>
</dbReference>
<evidence type="ECO:0000256" key="2">
    <source>
        <dbReference type="ARBA" id="ARBA00005641"/>
    </source>
</evidence>
<evidence type="ECO:0000256" key="12">
    <source>
        <dbReference type="ARBA" id="ARBA00022842"/>
    </source>
</evidence>
<feature type="domain" description="Cyclic nucleotide-binding" evidence="21">
    <location>
        <begin position="336"/>
        <end position="436"/>
    </location>
</feature>
<evidence type="ECO:0000259" key="22">
    <source>
        <dbReference type="PROSITE" id="PS51285"/>
    </source>
</evidence>
<dbReference type="SMART" id="SM00220">
    <property type="entry name" value="S_TKc"/>
    <property type="match status" value="1"/>
</dbReference>
<feature type="region of interest" description="Disordered" evidence="19">
    <location>
        <begin position="82"/>
        <end position="102"/>
    </location>
</feature>
<keyword evidence="11 18" id="KW-0067">ATP-binding</keyword>
<protein>
    <recommendedName>
        <fullName evidence="15">cGMP-dependent protein kinase</fullName>
        <ecNumber evidence="4">2.7.11.12</ecNumber>
    </recommendedName>
</protein>
<dbReference type="PROSITE" id="PS50042">
    <property type="entry name" value="CNMP_BINDING_3"/>
    <property type="match status" value="2"/>
</dbReference>
<keyword evidence="14" id="KW-0326">Glycosidase</keyword>
<dbReference type="CDD" id="cd00038">
    <property type="entry name" value="CAP_ED"/>
    <property type="match status" value="1"/>
</dbReference>
<dbReference type="GO" id="GO:0030553">
    <property type="term" value="F:cGMP binding"/>
    <property type="evidence" value="ECO:0007669"/>
    <property type="project" value="UniProtKB-KW"/>
</dbReference>
<feature type="binding site" evidence="18">
    <location>
        <position position="656"/>
    </location>
    <ligand>
        <name>ATP</name>
        <dbReference type="ChEBI" id="CHEBI:30616"/>
    </ligand>
</feature>
<dbReference type="EMBL" id="JALJOU010000005">
    <property type="protein sequence ID" value="KAK9843783.1"/>
    <property type="molecule type" value="Genomic_DNA"/>
</dbReference>
<dbReference type="GO" id="GO:0005524">
    <property type="term" value="F:ATP binding"/>
    <property type="evidence" value="ECO:0007669"/>
    <property type="project" value="UniProtKB-UniRule"/>
</dbReference>
<dbReference type="GO" id="GO:0004691">
    <property type="term" value="F:cAMP-dependent protein kinase activity"/>
    <property type="evidence" value="ECO:0007669"/>
    <property type="project" value="TreeGrafter"/>
</dbReference>
<evidence type="ECO:0000259" key="21">
    <source>
        <dbReference type="PROSITE" id="PS50042"/>
    </source>
</evidence>
<dbReference type="PROSITE" id="PS00108">
    <property type="entry name" value="PROTEIN_KINASE_ST"/>
    <property type="match status" value="1"/>
</dbReference>
<dbReference type="Gene3D" id="3.20.20.80">
    <property type="entry name" value="Glycosidases"/>
    <property type="match status" value="1"/>
</dbReference>
<dbReference type="Gene3D" id="2.60.120.10">
    <property type="entry name" value="Jelly Rolls"/>
    <property type="match status" value="2"/>
</dbReference>
<comment type="caution">
    <text evidence="23">The sequence shown here is derived from an EMBL/GenBank/DDBJ whole genome shotgun (WGS) entry which is preliminary data.</text>
</comment>
<evidence type="ECO:0000256" key="16">
    <source>
        <dbReference type="ARBA" id="ARBA00047298"/>
    </source>
</evidence>
<evidence type="ECO:0000256" key="7">
    <source>
        <dbReference type="ARBA" id="ARBA00022679"/>
    </source>
</evidence>
<feature type="domain" description="Cyclic nucleotide-binding" evidence="21">
    <location>
        <begin position="246"/>
        <end position="313"/>
    </location>
</feature>
<evidence type="ECO:0000256" key="9">
    <source>
        <dbReference type="ARBA" id="ARBA00022777"/>
    </source>
</evidence>
<keyword evidence="6" id="KW-0140">cGMP</keyword>
<dbReference type="PROSITE" id="PS00107">
    <property type="entry name" value="PROTEIN_KINASE_ATP"/>
    <property type="match status" value="1"/>
</dbReference>
<dbReference type="Gene3D" id="1.10.510.10">
    <property type="entry name" value="Transferase(Phosphotransferase) domain 1"/>
    <property type="match status" value="1"/>
</dbReference>
<dbReference type="InterPro" id="IPR001547">
    <property type="entry name" value="Glyco_hydro_5"/>
</dbReference>
<keyword evidence="7" id="KW-0808">Transferase</keyword>
<evidence type="ECO:0000256" key="4">
    <source>
        <dbReference type="ARBA" id="ARBA00012428"/>
    </source>
</evidence>
<dbReference type="AlphaFoldDB" id="A0AAW1SEE5"/>
<dbReference type="Pfam" id="PF00069">
    <property type="entry name" value="Pkinase"/>
    <property type="match status" value="1"/>
</dbReference>
<comment type="catalytic activity">
    <reaction evidence="17">
        <text>L-seryl-[protein] + ATP = O-phospho-L-seryl-[protein] + ADP + H(+)</text>
        <dbReference type="Rhea" id="RHEA:17989"/>
        <dbReference type="Rhea" id="RHEA-COMP:9863"/>
        <dbReference type="Rhea" id="RHEA-COMP:11604"/>
        <dbReference type="ChEBI" id="CHEBI:15378"/>
        <dbReference type="ChEBI" id="CHEBI:29999"/>
        <dbReference type="ChEBI" id="CHEBI:30616"/>
        <dbReference type="ChEBI" id="CHEBI:83421"/>
        <dbReference type="ChEBI" id="CHEBI:456216"/>
        <dbReference type="EC" id="2.7.11.12"/>
    </reaction>
</comment>
<evidence type="ECO:0000256" key="5">
    <source>
        <dbReference type="ARBA" id="ARBA00022527"/>
    </source>
</evidence>
<dbReference type="InterPro" id="IPR008271">
    <property type="entry name" value="Ser/Thr_kinase_AS"/>
</dbReference>
<evidence type="ECO:0000256" key="11">
    <source>
        <dbReference type="ARBA" id="ARBA00022840"/>
    </source>
</evidence>
<evidence type="ECO:0000256" key="6">
    <source>
        <dbReference type="ARBA" id="ARBA00022535"/>
    </source>
</evidence>
<dbReference type="SUPFAM" id="SSF56112">
    <property type="entry name" value="Protein kinase-like (PK-like)"/>
    <property type="match status" value="1"/>
</dbReference>
<evidence type="ECO:0000256" key="19">
    <source>
        <dbReference type="SAM" id="MobiDB-lite"/>
    </source>
</evidence>
<accession>A0AAW1SEE5</accession>
<dbReference type="InterPro" id="IPR014710">
    <property type="entry name" value="RmlC-like_jellyroll"/>
</dbReference>
<feature type="domain" description="AGC-kinase C-terminal" evidence="22">
    <location>
        <begin position="885"/>
        <end position="958"/>
    </location>
</feature>
<dbReference type="GO" id="GO:0004692">
    <property type="term" value="F:cGMP-dependent protein kinase activity"/>
    <property type="evidence" value="ECO:0007669"/>
    <property type="project" value="UniProtKB-EC"/>
</dbReference>
<keyword evidence="8 18" id="KW-0547">Nucleotide-binding</keyword>
<reference evidence="23 24" key="1">
    <citation type="journal article" date="2024" name="Nat. Commun.">
        <title>Phylogenomics reveals the evolutionary origins of lichenization in chlorophyte algae.</title>
        <authorList>
            <person name="Puginier C."/>
            <person name="Libourel C."/>
            <person name="Otte J."/>
            <person name="Skaloud P."/>
            <person name="Haon M."/>
            <person name="Grisel S."/>
            <person name="Petersen M."/>
            <person name="Berrin J.G."/>
            <person name="Delaux P.M."/>
            <person name="Dal Grande F."/>
            <person name="Keller J."/>
        </authorList>
    </citation>
    <scope>NUCLEOTIDE SEQUENCE [LARGE SCALE GENOMIC DNA]</scope>
    <source>
        <strain evidence="23 24">SAG 245.80</strain>
    </source>
</reference>
<dbReference type="SUPFAM" id="SSF51206">
    <property type="entry name" value="cAMP-binding domain-like"/>
    <property type="match status" value="2"/>
</dbReference>
<dbReference type="InterPro" id="IPR000719">
    <property type="entry name" value="Prot_kinase_dom"/>
</dbReference>
<evidence type="ECO:0000256" key="1">
    <source>
        <dbReference type="ARBA" id="ARBA00001946"/>
    </source>
</evidence>
<evidence type="ECO:0000313" key="23">
    <source>
        <dbReference type="EMBL" id="KAK9843783.1"/>
    </source>
</evidence>
<sequence>MGQCLTKPKPGALLVEEEANNKSCRLLCDAGGGVRRLLHTDQTATVSASIALQGLAKVPPACCGAEATAYEKMLWVASPRKERRQGLDSQAGDERAVLVDEPSSEEDEVIDFEVAARIAAGPAGTPGCGPTEEEALVLAEVLQRDLVLRDADPTALSQLVRRMQRVALPAGGELPPPLNPNEGRIIVLLRGTAVRRFCQRHSATARRLRFLRKVPPLCGLADEVLLAAAAGMTEHEFKDGQALLCGADAASLWLVRHGCVRARLQDGSGASVLGRGHIVGSRTLVDGKLRRVACEAIGPCQAVALPRAVLDALDAPQLAGMLDLEAADAALQALPLLRGTTPAALEAAADLFQRQSVACGEVLALAGRPLERVIILRSGELASLPARSDAIVSAGNASVVGGQALQNEEPSSATVSVVSETAALLVCSRAALRGLVAAAASAAAAALPEERRTGEGASPRLAQEYAAAAAATLRHGSCLQVLMEEEIRRLAAAFDLSMHAPGDVVATTDAAGSGCIVMVASGASVAVPPDVIFAPGERLDSQQVARLEGMLLRAGEAVGRDALVETLSAQAPASLVVMERDTQVLTLSRAAADAALGQDLRSLVVTTMAGSGAGGKGDGSPIRFQDLELRRIIGTGQFGTVRIVLHRPTGEVYALKALPKAALVEAKQVEHAAAERRLLAAVDSPFCARLARALQDEQRLYLLMEYVPGGELFRLLEEQGCLGEPAARFYAACALAGLAALHRRGIIYRDLKPENLLLGADGYLKLVDFGFAKHIGTRGRTFTICGTPDYQAPEVIQRRGTGLAADWWALGVLIYEMLVGSPPFKSCDASDHWDTFRQALSGRFDTPPHVSAPAADLIRSLLQVDPELRLGARGPADVRGHAWFAGFDWGALEAHALAPPLLPRVKRPLDARNFAHFDSPRQAASARAGDARASAKWEDWDWLQGLSVGKVLNAVISEAKRAGLLVMLDMHHLAMADGITELWYNEKYPEANLLLAWATLVKRYARHWNVFAVDLKNEPHGHASWGTGDLATDWRLAAERIGAAILACEPRLLVFVEGVGGNCCPVPTQQPAFWGGALDSAAAAPVRLPVAGKLVYSPHVYGPDVHMQSYFRSERFPDSLPGGVWEAQWAHLASASGPALVLGEWGGFGRAGSADRAWQERLAAFLVERGMTDNFFWCLNPNSVDTGGVLEDDWTTPVRDKLERLARINTCPSRLEVDSSGNFLRLHSRDSTDSMGKMAGGLGKDAGAEIMSAQLKTR</sequence>
<dbReference type="FunFam" id="1.10.510.10:FF:000210">
    <property type="entry name" value="Non-specific serine/threonine protein kinase"/>
    <property type="match status" value="1"/>
</dbReference>
<evidence type="ECO:0000259" key="20">
    <source>
        <dbReference type="PROSITE" id="PS50011"/>
    </source>
</evidence>
<comment type="cofactor">
    <cofactor evidence="1">
        <name>Mg(2+)</name>
        <dbReference type="ChEBI" id="CHEBI:18420"/>
    </cofactor>
</comment>
<proteinExistence type="inferred from homology"/>
<keyword evidence="24" id="KW-1185">Reference proteome</keyword>
<evidence type="ECO:0000256" key="17">
    <source>
        <dbReference type="ARBA" id="ARBA00047462"/>
    </source>
</evidence>
<dbReference type="SUPFAM" id="SSF51445">
    <property type="entry name" value="(Trans)glycosidases"/>
    <property type="match status" value="1"/>
</dbReference>
<comment type="similarity">
    <text evidence="3">Belongs to the protein kinase superfamily. AGC Ser/Thr protein kinase family. cGMP subfamily.</text>
</comment>
<evidence type="ECO:0000256" key="3">
    <source>
        <dbReference type="ARBA" id="ARBA00006352"/>
    </source>
</evidence>
<dbReference type="GO" id="GO:0000272">
    <property type="term" value="P:polysaccharide catabolic process"/>
    <property type="evidence" value="ECO:0007669"/>
    <property type="project" value="InterPro"/>
</dbReference>
<keyword evidence="13" id="KW-0142">cGMP-binding</keyword>
<dbReference type="Pfam" id="PF00027">
    <property type="entry name" value="cNMP_binding"/>
    <property type="match status" value="1"/>
</dbReference>
<evidence type="ECO:0000256" key="10">
    <source>
        <dbReference type="ARBA" id="ARBA00022801"/>
    </source>
</evidence>
<evidence type="ECO:0000256" key="8">
    <source>
        <dbReference type="ARBA" id="ARBA00022741"/>
    </source>
</evidence>
<organism evidence="23 24">
    <name type="scientific">Elliptochloris bilobata</name>
    <dbReference type="NCBI Taxonomy" id="381761"/>
    <lineage>
        <taxon>Eukaryota</taxon>
        <taxon>Viridiplantae</taxon>
        <taxon>Chlorophyta</taxon>
        <taxon>core chlorophytes</taxon>
        <taxon>Trebouxiophyceae</taxon>
        <taxon>Trebouxiophyceae incertae sedis</taxon>
        <taxon>Elliptochloris clade</taxon>
        <taxon>Elliptochloris</taxon>
    </lineage>
</organism>
<dbReference type="InterPro" id="IPR011009">
    <property type="entry name" value="Kinase-like_dom_sf"/>
</dbReference>
<dbReference type="EC" id="2.7.11.12" evidence="4"/>
<name>A0AAW1SEE5_9CHLO</name>
<keyword evidence="10" id="KW-0378">Hydrolase</keyword>
<dbReference type="PANTHER" id="PTHR24353">
    <property type="entry name" value="CYCLIC NUCLEOTIDE-DEPENDENT PROTEIN KINASE"/>
    <property type="match status" value="1"/>
</dbReference>
<evidence type="ECO:0000256" key="14">
    <source>
        <dbReference type="ARBA" id="ARBA00023295"/>
    </source>
</evidence>
<evidence type="ECO:0000256" key="18">
    <source>
        <dbReference type="PROSITE-ProRule" id="PRU10141"/>
    </source>
</evidence>
<dbReference type="GO" id="GO:0005952">
    <property type="term" value="C:cAMP-dependent protein kinase complex"/>
    <property type="evidence" value="ECO:0007669"/>
    <property type="project" value="TreeGrafter"/>
</dbReference>
<dbReference type="InterPro" id="IPR017441">
    <property type="entry name" value="Protein_kinase_ATP_BS"/>
</dbReference>
<keyword evidence="9" id="KW-0418">Kinase</keyword>
<comment type="catalytic activity">
    <reaction evidence="16">
        <text>L-threonyl-[protein] + ATP = O-phospho-L-threonyl-[protein] + ADP + H(+)</text>
        <dbReference type="Rhea" id="RHEA:46608"/>
        <dbReference type="Rhea" id="RHEA-COMP:11060"/>
        <dbReference type="Rhea" id="RHEA-COMP:11605"/>
        <dbReference type="ChEBI" id="CHEBI:15378"/>
        <dbReference type="ChEBI" id="CHEBI:30013"/>
        <dbReference type="ChEBI" id="CHEBI:30616"/>
        <dbReference type="ChEBI" id="CHEBI:61977"/>
        <dbReference type="ChEBI" id="CHEBI:456216"/>
        <dbReference type="EC" id="2.7.11.12"/>
    </reaction>
</comment>
<dbReference type="InterPro" id="IPR000595">
    <property type="entry name" value="cNMP-bd_dom"/>
</dbReference>
<dbReference type="PANTHER" id="PTHR24353:SF37">
    <property type="entry name" value="CAMP-DEPENDENT PROTEIN KINASE CATALYTIC SUBUNIT PRKX"/>
    <property type="match status" value="1"/>
</dbReference>
<evidence type="ECO:0000256" key="15">
    <source>
        <dbReference type="ARBA" id="ARBA00024113"/>
    </source>
</evidence>
<dbReference type="InterPro" id="IPR000961">
    <property type="entry name" value="AGC-kinase_C"/>
</dbReference>